<evidence type="ECO:0000313" key="3">
    <source>
        <dbReference type="Proteomes" id="UP000325122"/>
    </source>
</evidence>
<dbReference type="Pfam" id="PF05960">
    <property type="entry name" value="DUF885"/>
    <property type="match status" value="1"/>
</dbReference>
<dbReference type="Proteomes" id="UP000325122">
    <property type="component" value="Unassembled WGS sequence"/>
</dbReference>
<dbReference type="EMBL" id="VWOJ01000002">
    <property type="protein sequence ID" value="KAA5803414.1"/>
    <property type="molecule type" value="Genomic_DNA"/>
</dbReference>
<protein>
    <submittedName>
        <fullName evidence="2">DUF885 domain-containing protein</fullName>
    </submittedName>
</protein>
<dbReference type="PANTHER" id="PTHR33361:SF2">
    <property type="entry name" value="DUF885 DOMAIN-CONTAINING PROTEIN"/>
    <property type="match status" value="1"/>
</dbReference>
<dbReference type="PANTHER" id="PTHR33361">
    <property type="entry name" value="GLR0591 PROTEIN"/>
    <property type="match status" value="1"/>
</dbReference>
<evidence type="ECO:0000313" key="2">
    <source>
        <dbReference type="EMBL" id="KAA5803414.1"/>
    </source>
</evidence>
<organism evidence="2 3">
    <name type="scientific">Alkalicaulis satelles</name>
    <dbReference type="NCBI Taxonomy" id="2609175"/>
    <lineage>
        <taxon>Bacteria</taxon>
        <taxon>Pseudomonadati</taxon>
        <taxon>Pseudomonadota</taxon>
        <taxon>Alphaproteobacteria</taxon>
        <taxon>Maricaulales</taxon>
        <taxon>Maricaulaceae</taxon>
        <taxon>Alkalicaulis</taxon>
    </lineage>
</organism>
<accession>A0A5M6ZHY5</accession>
<feature type="chain" id="PRO_5024374763" evidence="1">
    <location>
        <begin position="19"/>
        <end position="584"/>
    </location>
</feature>
<comment type="caution">
    <text evidence="2">The sequence shown here is derived from an EMBL/GenBank/DDBJ whole genome shotgun (WGS) entry which is preliminary data.</text>
</comment>
<proteinExistence type="predicted"/>
<keyword evidence="1" id="KW-0732">Signal</keyword>
<reference evidence="2 3" key="1">
    <citation type="submission" date="2019-09" db="EMBL/GenBank/DDBJ databases">
        <authorList>
            <person name="Kevbrin V."/>
            <person name="Grouzdev D.S."/>
        </authorList>
    </citation>
    <scope>NUCLEOTIDE SEQUENCE [LARGE SCALE GENOMIC DNA]</scope>
    <source>
        <strain evidence="2 3">G-192</strain>
    </source>
</reference>
<keyword evidence="3" id="KW-1185">Reference proteome</keyword>
<evidence type="ECO:0000256" key="1">
    <source>
        <dbReference type="SAM" id="SignalP"/>
    </source>
</evidence>
<dbReference type="RefSeq" id="WP_150022682.1">
    <property type="nucleotide sequence ID" value="NZ_VWOJ01000002.1"/>
</dbReference>
<feature type="signal peptide" evidence="1">
    <location>
        <begin position="1"/>
        <end position="18"/>
    </location>
</feature>
<dbReference type="AlphaFoldDB" id="A0A5M6ZHY5"/>
<gene>
    <name evidence="2" type="ORF">F1654_06290</name>
</gene>
<sequence length="584" mass="65125">MIRTAALALALAFSPVLAPESRSASPDAFAQLVADYEAFLDERDLNARARRGDLEAAARWPDAGFEAVESWDAAMADFYARLAEIDASALTGTDVASHAVLSYTLRTAVELPRARTAMTPFTNDSGFHTSPDFAAMGARVRTVEEAEAWIARIRALPGFFAQHRAWMERGMQTGFTQPREILDGVADQIEAQITPAADSALMMPIDALPSSLPGAERARLREEALEAIETAALPALRALHDFFVSTYIPNARETLGARDLPDGEDFYPALVRQHTTLDLTPEDIHQTGLEEVERIRAEMETVIADTGFEGSFAEFLEYLRTDPKFYAQSEMELMMRAAWLSKQADDQMPAFFNRLPRLPYGVRPVPAAIAPNYTTGRYWSGDPETGRAGGYMVNTYRLDQRPLYELPALTLHEAVPGHHHQIALAQEIEGLPDFRRRGYITAFGEGWGLYSEYLGLDMGFYQDPYENFGRLTFEMWRACRLVVDTGIHWFGWTREQAEACFLENSALAPLNITNEVSRYISWPGQALAYKTGEILIRRLRAQGEAELGEAFDLAAFHDALLEEGAVPLDYLEARMEAWLAEQGG</sequence>
<dbReference type="InterPro" id="IPR010281">
    <property type="entry name" value="DUF885"/>
</dbReference>
<name>A0A5M6ZHY5_9PROT</name>